<keyword evidence="8" id="KW-1185">Reference proteome</keyword>
<feature type="domain" description="Major facilitator superfamily (MFS) profile" evidence="6">
    <location>
        <begin position="1"/>
        <end position="94"/>
    </location>
</feature>
<sequence>MAKKSRVDFDLVCDKSHYPSLLLTLQNVGSLIGTPIYGILSDKFGRKLLFLILAIIVSSTEIASVLVNDFMIFAVLRTINGSVLPSMFTSAFVL</sequence>
<evidence type="ECO:0000256" key="4">
    <source>
        <dbReference type="ARBA" id="ARBA00023136"/>
    </source>
</evidence>
<feature type="transmembrane region" description="Helical" evidence="5">
    <location>
        <begin position="48"/>
        <end position="66"/>
    </location>
</feature>
<gene>
    <name evidence="7" type="primary">CarT_1</name>
    <name evidence="7" type="ORF">TNCT_578591</name>
</gene>
<comment type="caution">
    <text evidence="7">The sequence shown here is derived from an EMBL/GenBank/DDBJ whole genome shotgun (WGS) entry which is preliminary data.</text>
</comment>
<evidence type="ECO:0000313" key="7">
    <source>
        <dbReference type="EMBL" id="GFQ81365.1"/>
    </source>
</evidence>
<proteinExistence type="predicted"/>
<dbReference type="OrthoDB" id="6431692at2759"/>
<evidence type="ECO:0000256" key="3">
    <source>
        <dbReference type="ARBA" id="ARBA00022989"/>
    </source>
</evidence>
<dbReference type="Pfam" id="PF07690">
    <property type="entry name" value="MFS_1"/>
    <property type="match status" value="1"/>
</dbReference>
<comment type="subcellular location">
    <subcellularLocation>
        <location evidence="1">Membrane</location>
        <topology evidence="1">Multi-pass membrane protein</topology>
    </subcellularLocation>
</comment>
<dbReference type="InterPro" id="IPR011701">
    <property type="entry name" value="MFS"/>
</dbReference>
<dbReference type="InterPro" id="IPR036259">
    <property type="entry name" value="MFS_trans_sf"/>
</dbReference>
<evidence type="ECO:0000256" key="1">
    <source>
        <dbReference type="ARBA" id="ARBA00004141"/>
    </source>
</evidence>
<feature type="non-terminal residue" evidence="7">
    <location>
        <position position="94"/>
    </location>
</feature>
<protein>
    <submittedName>
        <fullName evidence="7">Carcinine transporter</fullName>
    </submittedName>
</protein>
<reference evidence="7" key="1">
    <citation type="submission" date="2020-07" db="EMBL/GenBank/DDBJ databases">
        <title>Multicomponent nature underlies the extraordinary mechanical properties of spider dragline silk.</title>
        <authorList>
            <person name="Kono N."/>
            <person name="Nakamura H."/>
            <person name="Mori M."/>
            <person name="Yoshida Y."/>
            <person name="Ohtoshi R."/>
            <person name="Malay A.D."/>
            <person name="Moran D.A.P."/>
            <person name="Tomita M."/>
            <person name="Numata K."/>
            <person name="Arakawa K."/>
        </authorList>
    </citation>
    <scope>NUCLEOTIDE SEQUENCE</scope>
</reference>
<dbReference type="AlphaFoldDB" id="A0A8X6KNI4"/>
<dbReference type="Proteomes" id="UP000887116">
    <property type="component" value="Unassembled WGS sequence"/>
</dbReference>
<evidence type="ECO:0000259" key="6">
    <source>
        <dbReference type="PROSITE" id="PS50850"/>
    </source>
</evidence>
<dbReference type="PANTHER" id="PTHR24064">
    <property type="entry name" value="SOLUTE CARRIER FAMILY 22 MEMBER"/>
    <property type="match status" value="1"/>
</dbReference>
<dbReference type="EMBL" id="BMAO01022349">
    <property type="protein sequence ID" value="GFQ81365.1"/>
    <property type="molecule type" value="Genomic_DNA"/>
</dbReference>
<name>A0A8X6KNI4_TRICU</name>
<accession>A0A8X6KNI4</accession>
<dbReference type="GO" id="GO:0016020">
    <property type="term" value="C:membrane"/>
    <property type="evidence" value="ECO:0007669"/>
    <property type="project" value="UniProtKB-SubCell"/>
</dbReference>
<evidence type="ECO:0000256" key="2">
    <source>
        <dbReference type="ARBA" id="ARBA00022692"/>
    </source>
</evidence>
<dbReference type="GO" id="GO:0022857">
    <property type="term" value="F:transmembrane transporter activity"/>
    <property type="evidence" value="ECO:0007669"/>
    <property type="project" value="InterPro"/>
</dbReference>
<dbReference type="InterPro" id="IPR020846">
    <property type="entry name" value="MFS_dom"/>
</dbReference>
<evidence type="ECO:0000313" key="8">
    <source>
        <dbReference type="Proteomes" id="UP000887116"/>
    </source>
</evidence>
<dbReference type="PROSITE" id="PS50850">
    <property type="entry name" value="MFS"/>
    <property type="match status" value="1"/>
</dbReference>
<feature type="transmembrane region" description="Helical" evidence="5">
    <location>
        <begin position="20"/>
        <end position="41"/>
    </location>
</feature>
<keyword evidence="4 5" id="KW-0472">Membrane</keyword>
<evidence type="ECO:0000256" key="5">
    <source>
        <dbReference type="SAM" id="Phobius"/>
    </source>
</evidence>
<dbReference type="SUPFAM" id="SSF103473">
    <property type="entry name" value="MFS general substrate transporter"/>
    <property type="match status" value="1"/>
</dbReference>
<dbReference type="Gene3D" id="1.20.1250.20">
    <property type="entry name" value="MFS general substrate transporter like domains"/>
    <property type="match status" value="1"/>
</dbReference>
<keyword evidence="2 5" id="KW-0812">Transmembrane</keyword>
<organism evidence="7 8">
    <name type="scientific">Trichonephila clavata</name>
    <name type="common">Joro spider</name>
    <name type="synonym">Nephila clavata</name>
    <dbReference type="NCBI Taxonomy" id="2740835"/>
    <lineage>
        <taxon>Eukaryota</taxon>
        <taxon>Metazoa</taxon>
        <taxon>Ecdysozoa</taxon>
        <taxon>Arthropoda</taxon>
        <taxon>Chelicerata</taxon>
        <taxon>Arachnida</taxon>
        <taxon>Araneae</taxon>
        <taxon>Araneomorphae</taxon>
        <taxon>Entelegynae</taxon>
        <taxon>Araneoidea</taxon>
        <taxon>Nephilidae</taxon>
        <taxon>Trichonephila</taxon>
    </lineage>
</organism>
<keyword evidence="3 5" id="KW-1133">Transmembrane helix</keyword>